<name>A0AAD5PUS4_9CRUS</name>
<protein>
    <submittedName>
        <fullName evidence="2">Uncharacterized protein</fullName>
    </submittedName>
</protein>
<gene>
    <name evidence="2" type="ORF">GHT06_011651</name>
</gene>
<comment type="caution">
    <text evidence="2">The sequence shown here is derived from an EMBL/GenBank/DDBJ whole genome shotgun (WGS) entry which is preliminary data.</text>
</comment>
<dbReference type="Proteomes" id="UP000820818">
    <property type="component" value="Linkage Group LG3"/>
</dbReference>
<proteinExistence type="predicted"/>
<organism evidence="2 3">
    <name type="scientific">Daphnia sinensis</name>
    <dbReference type="NCBI Taxonomy" id="1820382"/>
    <lineage>
        <taxon>Eukaryota</taxon>
        <taxon>Metazoa</taxon>
        <taxon>Ecdysozoa</taxon>
        <taxon>Arthropoda</taxon>
        <taxon>Crustacea</taxon>
        <taxon>Branchiopoda</taxon>
        <taxon>Diplostraca</taxon>
        <taxon>Cladocera</taxon>
        <taxon>Anomopoda</taxon>
        <taxon>Daphniidae</taxon>
        <taxon>Daphnia</taxon>
        <taxon>Daphnia similis group</taxon>
    </lineage>
</organism>
<reference evidence="2 3" key="1">
    <citation type="submission" date="2022-05" db="EMBL/GenBank/DDBJ databases">
        <title>A multi-omics perspective on studying reproductive biology in Daphnia sinensis.</title>
        <authorList>
            <person name="Jia J."/>
        </authorList>
    </citation>
    <scope>NUCLEOTIDE SEQUENCE [LARGE SCALE GENOMIC DNA]</scope>
    <source>
        <strain evidence="2 3">WSL</strain>
    </source>
</reference>
<feature type="signal peptide" evidence="1">
    <location>
        <begin position="1"/>
        <end position="20"/>
    </location>
</feature>
<accession>A0AAD5PUS4</accession>
<dbReference type="AlphaFoldDB" id="A0AAD5PUS4"/>
<evidence type="ECO:0000313" key="2">
    <source>
        <dbReference type="EMBL" id="KAI9560701.1"/>
    </source>
</evidence>
<keyword evidence="3" id="KW-1185">Reference proteome</keyword>
<dbReference type="EMBL" id="WJBH02000003">
    <property type="protein sequence ID" value="KAI9560701.1"/>
    <property type="molecule type" value="Genomic_DNA"/>
</dbReference>
<feature type="chain" id="PRO_5042098134" evidence="1">
    <location>
        <begin position="21"/>
        <end position="51"/>
    </location>
</feature>
<sequence>MLGFGYMLLVMLIVATISIAENSRTHEGLVPSSARHRVAIGQEALDLIADS</sequence>
<evidence type="ECO:0000313" key="3">
    <source>
        <dbReference type="Proteomes" id="UP000820818"/>
    </source>
</evidence>
<evidence type="ECO:0000256" key="1">
    <source>
        <dbReference type="SAM" id="SignalP"/>
    </source>
</evidence>
<keyword evidence="1" id="KW-0732">Signal</keyword>